<name>A0AA49GZ31_9CAUD</name>
<dbReference type="Pfam" id="PF14464">
    <property type="entry name" value="Prok-JAB"/>
    <property type="match status" value="1"/>
</dbReference>
<proteinExistence type="predicted"/>
<accession>A0AA49GZ31</accession>
<keyword evidence="4" id="KW-0862">Zinc</keyword>
<dbReference type="GO" id="GO:0006508">
    <property type="term" value="P:proteolysis"/>
    <property type="evidence" value="ECO:0007669"/>
    <property type="project" value="UniProtKB-KW"/>
</dbReference>
<evidence type="ECO:0000313" key="7">
    <source>
        <dbReference type="EMBL" id="UJQ86339.1"/>
    </source>
</evidence>
<dbReference type="GO" id="GO:0008235">
    <property type="term" value="F:metalloexopeptidase activity"/>
    <property type="evidence" value="ECO:0007669"/>
    <property type="project" value="TreeGrafter"/>
</dbReference>
<evidence type="ECO:0000256" key="4">
    <source>
        <dbReference type="ARBA" id="ARBA00022833"/>
    </source>
</evidence>
<dbReference type="PANTHER" id="PTHR34858:SF1">
    <property type="entry name" value="CYSO-CYSTEINE PEPTIDASE"/>
    <property type="match status" value="1"/>
</dbReference>
<dbReference type="GO" id="GO:0008270">
    <property type="term" value="F:zinc ion binding"/>
    <property type="evidence" value="ECO:0007669"/>
    <property type="project" value="TreeGrafter"/>
</dbReference>
<dbReference type="EMBL" id="OL455890">
    <property type="protein sequence ID" value="UJQ86339.1"/>
    <property type="molecule type" value="Genomic_DNA"/>
</dbReference>
<keyword evidence="8" id="KW-1185">Reference proteome</keyword>
<evidence type="ECO:0000256" key="2">
    <source>
        <dbReference type="ARBA" id="ARBA00022723"/>
    </source>
</evidence>
<organism evidence="7 8">
    <name type="scientific">Gordonia phage Wojtek</name>
    <dbReference type="NCBI Taxonomy" id="2910758"/>
    <lineage>
        <taxon>Viruses</taxon>
        <taxon>Duplodnaviria</taxon>
        <taxon>Heunggongvirae</taxon>
        <taxon>Uroviricota</taxon>
        <taxon>Caudoviricetes</taxon>
        <taxon>Dovevirinae</taxon>
        <taxon>Lambovirus</taxon>
        <taxon>Lambovirus wojtek</taxon>
    </lineage>
</organism>
<dbReference type="PANTHER" id="PTHR34858">
    <property type="entry name" value="CYSO-CYSTEINE PEPTIDASE"/>
    <property type="match status" value="1"/>
</dbReference>
<keyword evidence="5 7" id="KW-0482">Metalloprotease</keyword>
<protein>
    <submittedName>
        <fullName evidence="7">Metalloprotease</fullName>
    </submittedName>
</protein>
<dbReference type="SUPFAM" id="SSF102712">
    <property type="entry name" value="JAB1/MPN domain"/>
    <property type="match status" value="1"/>
</dbReference>
<dbReference type="InterPro" id="IPR028090">
    <property type="entry name" value="JAB_dom_prok"/>
</dbReference>
<evidence type="ECO:0000256" key="5">
    <source>
        <dbReference type="ARBA" id="ARBA00023049"/>
    </source>
</evidence>
<reference evidence="7 8" key="1">
    <citation type="submission" date="2021-11" db="EMBL/GenBank/DDBJ databases">
        <authorList>
            <person name="Puthoff D.P."/>
            <person name="Dawson N.J."/>
            <person name="McNemar A."/>
            <person name="Wilson J.R."/>
            <person name="Ball S.L."/>
            <person name="Garlena R.A."/>
            <person name="Russell D.A."/>
            <person name="Jacobs-Sera D."/>
            <person name="Hatfull G.F."/>
        </authorList>
    </citation>
    <scope>NUCLEOTIDE SEQUENCE [LARGE SCALE GENOMIC DNA]</scope>
</reference>
<keyword evidence="3" id="KW-0378">Hydrolase</keyword>
<dbReference type="Proteomes" id="UP001201386">
    <property type="component" value="Segment"/>
</dbReference>
<dbReference type="Gene3D" id="3.40.140.10">
    <property type="entry name" value="Cytidine Deaminase, domain 2"/>
    <property type="match status" value="1"/>
</dbReference>
<evidence type="ECO:0000313" key="8">
    <source>
        <dbReference type="Proteomes" id="UP001201386"/>
    </source>
</evidence>
<feature type="domain" description="JAB" evidence="6">
    <location>
        <begin position="7"/>
        <end position="104"/>
    </location>
</feature>
<evidence type="ECO:0000256" key="1">
    <source>
        <dbReference type="ARBA" id="ARBA00022670"/>
    </source>
</evidence>
<keyword evidence="2" id="KW-0479">Metal-binding</keyword>
<dbReference type="InterPro" id="IPR051929">
    <property type="entry name" value="VirAsm_ModProt"/>
</dbReference>
<evidence type="ECO:0000259" key="6">
    <source>
        <dbReference type="Pfam" id="PF14464"/>
    </source>
</evidence>
<keyword evidence="1" id="KW-0645">Protease</keyword>
<evidence type="ECO:0000256" key="3">
    <source>
        <dbReference type="ARBA" id="ARBA00022801"/>
    </source>
</evidence>
<gene>
    <name evidence="7" type="primary">10</name>
    <name evidence="7" type="ORF">WOJTEK_10</name>
</gene>
<sequence>MEYMPADLAHTLAAMARSTHNEICGFILNDWTLITVQNIAKIPSANFEMDMSAILEAINLAAKSARDIIGIYHSHPGGMTEPSETDLQGWPRFLDGRYSRYWLVTGETVREFERFGEGAEIGFQLVHSVGIGIPQGPKKGLDQSVPKDRP</sequence>